<dbReference type="EMBL" id="BMAU01021292">
    <property type="protein sequence ID" value="GFY10026.1"/>
    <property type="molecule type" value="Genomic_DNA"/>
</dbReference>
<evidence type="ECO:0000313" key="2">
    <source>
        <dbReference type="Proteomes" id="UP000887159"/>
    </source>
</evidence>
<evidence type="ECO:0000313" key="1">
    <source>
        <dbReference type="EMBL" id="GFY10026.1"/>
    </source>
</evidence>
<protein>
    <submittedName>
        <fullName evidence="1">Uncharacterized protein</fullName>
    </submittedName>
</protein>
<reference evidence="1" key="1">
    <citation type="submission" date="2020-08" db="EMBL/GenBank/DDBJ databases">
        <title>Multicomponent nature underlies the extraordinary mechanical properties of spider dragline silk.</title>
        <authorList>
            <person name="Kono N."/>
            <person name="Nakamura H."/>
            <person name="Mori M."/>
            <person name="Yoshida Y."/>
            <person name="Ohtoshi R."/>
            <person name="Malay A.D."/>
            <person name="Moran D.A.P."/>
            <person name="Tomita M."/>
            <person name="Numata K."/>
            <person name="Arakawa K."/>
        </authorList>
    </citation>
    <scope>NUCLEOTIDE SEQUENCE</scope>
</reference>
<sequence>MAQENENFYITLPSNASMNYFPSNTQASFRTKLARPITLTGEWEVGLSEIFIPRTWFNIGNHNNKYSITYEETKIVEKDYVEYRIRVKIDQGITDEEVISKINQSIEEKCGRSVFFLHWITKYQCTRRSRL</sequence>
<accession>A0A8X6SKE1</accession>
<name>A0A8X6SKE1_TRICX</name>
<dbReference type="AlphaFoldDB" id="A0A8X6SKE1"/>
<comment type="caution">
    <text evidence="1">The sequence shown here is derived from an EMBL/GenBank/DDBJ whole genome shotgun (WGS) entry which is preliminary data.</text>
</comment>
<dbReference type="Proteomes" id="UP000887159">
    <property type="component" value="Unassembled WGS sequence"/>
</dbReference>
<organism evidence="1 2">
    <name type="scientific">Trichonephila clavipes</name>
    <name type="common">Golden silk orbweaver</name>
    <name type="synonym">Nephila clavipes</name>
    <dbReference type="NCBI Taxonomy" id="2585209"/>
    <lineage>
        <taxon>Eukaryota</taxon>
        <taxon>Metazoa</taxon>
        <taxon>Ecdysozoa</taxon>
        <taxon>Arthropoda</taxon>
        <taxon>Chelicerata</taxon>
        <taxon>Arachnida</taxon>
        <taxon>Araneae</taxon>
        <taxon>Araneomorphae</taxon>
        <taxon>Entelegynae</taxon>
        <taxon>Araneoidea</taxon>
        <taxon>Nephilidae</taxon>
        <taxon>Trichonephila</taxon>
    </lineage>
</organism>
<gene>
    <name evidence="1" type="primary">AVEN_100463_1</name>
    <name evidence="1" type="ORF">TNCV_3699871</name>
</gene>
<proteinExistence type="predicted"/>
<keyword evidence="2" id="KW-1185">Reference proteome</keyword>